<name>A0ABU1ZSU3_9BURK</name>
<dbReference type="Pfam" id="PF06980">
    <property type="entry name" value="DUF1302"/>
    <property type="match status" value="1"/>
</dbReference>
<dbReference type="InterPro" id="IPR010727">
    <property type="entry name" value="DUF1302"/>
</dbReference>
<accession>A0ABU1ZSU3</accession>
<comment type="caution">
    <text evidence="2">The sequence shown here is derived from an EMBL/GenBank/DDBJ whole genome shotgun (WGS) entry which is preliminary data.</text>
</comment>
<gene>
    <name evidence="2" type="ORF">J2X15_002893</name>
</gene>
<protein>
    <recommendedName>
        <fullName evidence="4">DUF1302 domain-containing protein</fullName>
    </recommendedName>
</protein>
<dbReference type="RefSeq" id="WP_310343997.1">
    <property type="nucleotide sequence ID" value="NZ_JAVDXO010000006.1"/>
</dbReference>
<evidence type="ECO:0000313" key="3">
    <source>
        <dbReference type="Proteomes" id="UP001268089"/>
    </source>
</evidence>
<evidence type="ECO:0000313" key="2">
    <source>
        <dbReference type="EMBL" id="MDR7307606.1"/>
    </source>
</evidence>
<dbReference type="Proteomes" id="UP001268089">
    <property type="component" value="Unassembled WGS sequence"/>
</dbReference>
<reference evidence="2 3" key="1">
    <citation type="submission" date="2023-07" db="EMBL/GenBank/DDBJ databases">
        <title>Sorghum-associated microbial communities from plants grown in Nebraska, USA.</title>
        <authorList>
            <person name="Schachtman D."/>
        </authorList>
    </citation>
    <scope>NUCLEOTIDE SEQUENCE [LARGE SCALE GENOMIC DNA]</scope>
    <source>
        <strain evidence="2 3">BE308</strain>
    </source>
</reference>
<feature type="chain" id="PRO_5045212958" description="DUF1302 domain-containing protein" evidence="1">
    <location>
        <begin position="28"/>
        <end position="551"/>
    </location>
</feature>
<feature type="signal peptide" evidence="1">
    <location>
        <begin position="1"/>
        <end position="27"/>
    </location>
</feature>
<dbReference type="EMBL" id="JAVDXO010000006">
    <property type="protein sequence ID" value="MDR7307606.1"/>
    <property type="molecule type" value="Genomic_DNA"/>
</dbReference>
<sequence>MNPKNTPFKLGALALGAGLLCALPAHALELDSGDPDTKIRLDFTPKYSMAYRMQDASTDLTPAGNENDGNLNFAKGLISNRVDLLTEFDFSHGNWGLRVSHTAWYDAMYMRGNANDGTKGVNNASGQAANEFIQATVDQHGRGDQFLDAFVYGKGSLGDIPASVRLGRHAVQYGESVFFGQNGIAAAQGPVDVAKILSVPNWQFKEVLLPVEQLSGTLQVAEGVTLGGYYQFKWRPSKIPGVGSYFSNQDYIGGGRVYFSAPPSLTTDASKDQTPGDSGQFGAQVRWAPTGGAFEYGLYAAQYHDKTPSALVFDFINGNVRTVYAKNIKTVGASVSSSVGQLNWALEGSVRKDAPLASDPAVLAGAPTMPANDCSGDASNPCYAVGDTGHLNLSGIYVLNKSSLWDGGAIVAELAWNRTLSVTKNPGSVGFGGLDPNATRDASAVRVIFEPQYFQVVPGLDLSIPMGIGYNFGGRSSAISNFAGGASEAGDVTVGVKGKYQDWNFGLNYTAFFGTAKTFTVTDPSTPTRMLSYSQTLADRNYLSFNISRTF</sequence>
<keyword evidence="1" id="KW-0732">Signal</keyword>
<organism evidence="2 3">
    <name type="scientific">Rhodoferax saidenbachensis</name>
    <dbReference type="NCBI Taxonomy" id="1484693"/>
    <lineage>
        <taxon>Bacteria</taxon>
        <taxon>Pseudomonadati</taxon>
        <taxon>Pseudomonadota</taxon>
        <taxon>Betaproteobacteria</taxon>
        <taxon>Burkholderiales</taxon>
        <taxon>Comamonadaceae</taxon>
        <taxon>Rhodoferax</taxon>
    </lineage>
</organism>
<proteinExistence type="predicted"/>
<keyword evidence="3" id="KW-1185">Reference proteome</keyword>
<evidence type="ECO:0008006" key="4">
    <source>
        <dbReference type="Google" id="ProtNLM"/>
    </source>
</evidence>
<evidence type="ECO:0000256" key="1">
    <source>
        <dbReference type="SAM" id="SignalP"/>
    </source>
</evidence>